<evidence type="ECO:0000313" key="2">
    <source>
        <dbReference type="EMBL" id="MDL2401271.1"/>
    </source>
</evidence>
<protein>
    <submittedName>
        <fullName evidence="2">Cell wall anchor protein</fullName>
    </submittedName>
</protein>
<dbReference type="Proteomes" id="UP001172645">
    <property type="component" value="Unassembled WGS sequence"/>
</dbReference>
<evidence type="ECO:0000313" key="3">
    <source>
        <dbReference type="Proteomes" id="UP001172645"/>
    </source>
</evidence>
<organism evidence="2 3">
    <name type="scientific">Rhizobium mayense</name>
    <dbReference type="NCBI Taxonomy" id="1312184"/>
    <lineage>
        <taxon>Bacteria</taxon>
        <taxon>Pseudomonadati</taxon>
        <taxon>Pseudomonadota</taxon>
        <taxon>Alphaproteobacteria</taxon>
        <taxon>Hyphomicrobiales</taxon>
        <taxon>Rhizobiaceae</taxon>
        <taxon>Rhizobium/Agrobacterium group</taxon>
        <taxon>Rhizobium</taxon>
    </lineage>
</organism>
<sequence length="111" mass="11501">MRLALIAAAAALCTLSLSGCVTTSVDNANATIQQKLTDYCPKVEAAHTAFVLVTLIANVPQSVKDAEKTAYTTAEEFCADPSSVTVQTAPQKVIDALDDINDAKAKADAAS</sequence>
<keyword evidence="1" id="KW-0732">Signal</keyword>
<reference evidence="2" key="1">
    <citation type="submission" date="2023-06" db="EMBL/GenBank/DDBJ databases">
        <title>Phylogenetic Diversity of Rhizobium strains.</title>
        <authorList>
            <person name="Moura F.T."/>
            <person name="Helene L.C.F."/>
            <person name="Hungria M."/>
        </authorList>
    </citation>
    <scope>NUCLEOTIDE SEQUENCE</scope>
    <source>
        <strain evidence="2">CCGE526</strain>
    </source>
</reference>
<comment type="caution">
    <text evidence="2">The sequence shown here is derived from an EMBL/GenBank/DDBJ whole genome shotgun (WGS) entry which is preliminary data.</text>
</comment>
<keyword evidence="3" id="KW-1185">Reference proteome</keyword>
<feature type="signal peptide" evidence="1">
    <location>
        <begin position="1"/>
        <end position="19"/>
    </location>
</feature>
<accession>A0ABT7JY45</accession>
<dbReference type="EMBL" id="JARFYM010000017">
    <property type="protein sequence ID" value="MDL2401271.1"/>
    <property type="molecule type" value="Genomic_DNA"/>
</dbReference>
<name>A0ABT7JY45_9HYPH</name>
<gene>
    <name evidence="2" type="ORF">PY649_20400</name>
</gene>
<dbReference type="PROSITE" id="PS51257">
    <property type="entry name" value="PROKAR_LIPOPROTEIN"/>
    <property type="match status" value="1"/>
</dbReference>
<dbReference type="RefSeq" id="WP_285870464.1">
    <property type="nucleotide sequence ID" value="NZ_JARFYM010000017.1"/>
</dbReference>
<proteinExistence type="predicted"/>
<feature type="chain" id="PRO_5045054671" evidence="1">
    <location>
        <begin position="20"/>
        <end position="111"/>
    </location>
</feature>
<evidence type="ECO:0000256" key="1">
    <source>
        <dbReference type="SAM" id="SignalP"/>
    </source>
</evidence>